<name>A0A323TGA9_9BACI</name>
<reference evidence="1 2" key="1">
    <citation type="submission" date="2017-10" db="EMBL/GenBank/DDBJ databases">
        <title>Bacillus sp. nov., a halophilic bacterium isolated from a Keqin Lake.</title>
        <authorList>
            <person name="Wang H."/>
        </authorList>
    </citation>
    <scope>NUCLEOTIDE SEQUENCE [LARGE SCALE GENOMIC DNA]</scope>
    <source>
        <strain evidence="1 2">KQ-12</strain>
    </source>
</reference>
<keyword evidence="2" id="KW-1185">Reference proteome</keyword>
<protein>
    <recommendedName>
        <fullName evidence="3">Antitoxin VbhA domain-containing protein</fullName>
    </recommendedName>
</protein>
<accession>A0A323TGA9</accession>
<organism evidence="1 2">
    <name type="scientific">Salipaludibacillus keqinensis</name>
    <dbReference type="NCBI Taxonomy" id="2045207"/>
    <lineage>
        <taxon>Bacteria</taxon>
        <taxon>Bacillati</taxon>
        <taxon>Bacillota</taxon>
        <taxon>Bacilli</taxon>
        <taxon>Bacillales</taxon>
        <taxon>Bacillaceae</taxon>
    </lineage>
</organism>
<evidence type="ECO:0000313" key="1">
    <source>
        <dbReference type="EMBL" id="PYZ93858.1"/>
    </source>
</evidence>
<sequence length="59" mass="6546">MSVRTLDQVETALRSAKASLAVEGLSLNSKQEQLVKDQLLGRISHEAFMEKALEMSLNE</sequence>
<gene>
    <name evidence="1" type="ORF">CR194_12020</name>
</gene>
<dbReference type="EMBL" id="PDOD01000002">
    <property type="protein sequence ID" value="PYZ93858.1"/>
    <property type="molecule type" value="Genomic_DNA"/>
</dbReference>
<evidence type="ECO:0008006" key="3">
    <source>
        <dbReference type="Google" id="ProtNLM"/>
    </source>
</evidence>
<dbReference type="OrthoDB" id="2972137at2"/>
<dbReference type="AlphaFoldDB" id="A0A323TGA9"/>
<evidence type="ECO:0000313" key="2">
    <source>
        <dbReference type="Proteomes" id="UP000248214"/>
    </source>
</evidence>
<dbReference type="Proteomes" id="UP000248214">
    <property type="component" value="Unassembled WGS sequence"/>
</dbReference>
<comment type="caution">
    <text evidence="1">The sequence shown here is derived from an EMBL/GenBank/DDBJ whole genome shotgun (WGS) entry which is preliminary data.</text>
</comment>
<proteinExistence type="predicted"/>